<reference evidence="3" key="1">
    <citation type="submission" date="2008-03" db="EMBL/GenBank/DDBJ databases">
        <title>Complete sequence of Thermoproteus neutrophilus V24Sta.</title>
        <authorList>
            <consortium name="US DOE Joint Genome Institute"/>
            <person name="Copeland A."/>
            <person name="Lucas S."/>
            <person name="Lapidus A."/>
            <person name="Glavina del Rio T."/>
            <person name="Dalin E."/>
            <person name="Tice H."/>
            <person name="Bruce D."/>
            <person name="Goodwin L."/>
            <person name="Pitluck S."/>
            <person name="Sims D."/>
            <person name="Brettin T."/>
            <person name="Detter J.C."/>
            <person name="Han C."/>
            <person name="Kuske C.R."/>
            <person name="Schmutz J."/>
            <person name="Larimer F."/>
            <person name="Land M."/>
            <person name="Hauser L."/>
            <person name="Kyrpides N."/>
            <person name="Mikhailova N."/>
            <person name="Biddle J.F."/>
            <person name="Zhang Z."/>
            <person name="Fitz-Gibbon S.T."/>
            <person name="Lowe T.M."/>
            <person name="Saltikov C."/>
            <person name="House C.H."/>
            <person name="Richardson P."/>
        </authorList>
    </citation>
    <scope>NUCLEOTIDE SEQUENCE [LARGE SCALE GENOMIC DNA]</scope>
    <source>
        <strain evidence="3">V24Sta</strain>
    </source>
</reference>
<keyword evidence="1" id="KW-0812">Transmembrane</keyword>
<dbReference type="KEGG" id="tne:Tneu_0316"/>
<name>B1YBD6_PYRNV</name>
<accession>B1YBD6</accession>
<organism evidence="3 4">
    <name type="scientific">Pyrobaculum neutrophilum (strain DSM 2338 / JCM 9278 / NBRC 100436 / V24Sta)</name>
    <name type="common">Thermoproteus neutrophilus</name>
    <dbReference type="NCBI Taxonomy" id="444157"/>
    <lineage>
        <taxon>Archaea</taxon>
        <taxon>Thermoproteota</taxon>
        <taxon>Thermoprotei</taxon>
        <taxon>Thermoproteales</taxon>
        <taxon>Thermoproteaceae</taxon>
        <taxon>Pyrobaculum</taxon>
    </lineage>
</organism>
<feature type="transmembrane region" description="Helical" evidence="1">
    <location>
        <begin position="144"/>
        <end position="162"/>
    </location>
</feature>
<feature type="transmembrane region" description="Helical" evidence="1">
    <location>
        <begin position="234"/>
        <end position="252"/>
    </location>
</feature>
<dbReference type="Proteomes" id="UP000001694">
    <property type="component" value="Chromosome"/>
</dbReference>
<dbReference type="PANTHER" id="PTHR22911:SF79">
    <property type="entry name" value="MOBA-LIKE NTP TRANSFERASE DOMAIN-CONTAINING PROTEIN"/>
    <property type="match status" value="1"/>
</dbReference>
<protein>
    <recommendedName>
        <fullName evidence="2">EamA domain-containing protein</fullName>
    </recommendedName>
</protein>
<evidence type="ECO:0000313" key="3">
    <source>
        <dbReference type="EMBL" id="ACB39267.1"/>
    </source>
</evidence>
<feature type="transmembrane region" description="Helical" evidence="1">
    <location>
        <begin position="258"/>
        <end position="277"/>
    </location>
</feature>
<keyword evidence="1" id="KW-1133">Transmembrane helix</keyword>
<keyword evidence="4" id="KW-1185">Reference proteome</keyword>
<evidence type="ECO:0000256" key="1">
    <source>
        <dbReference type="SAM" id="Phobius"/>
    </source>
</evidence>
<dbReference type="InterPro" id="IPR037185">
    <property type="entry name" value="EmrE-like"/>
</dbReference>
<feature type="transmembrane region" description="Helical" evidence="1">
    <location>
        <begin position="92"/>
        <end position="112"/>
    </location>
</feature>
<dbReference type="eggNOG" id="arCOG00271">
    <property type="taxonomic scope" value="Archaea"/>
</dbReference>
<feature type="domain" description="EamA" evidence="2">
    <location>
        <begin position="7"/>
        <end position="136"/>
    </location>
</feature>
<dbReference type="AlphaFoldDB" id="B1YBD6"/>
<dbReference type="STRING" id="444157.Tneu_0316"/>
<proteinExistence type="predicted"/>
<dbReference type="SUPFAM" id="SSF103481">
    <property type="entry name" value="Multidrug resistance efflux transporter EmrE"/>
    <property type="match status" value="2"/>
</dbReference>
<dbReference type="EMBL" id="CP001014">
    <property type="protein sequence ID" value="ACB39267.1"/>
    <property type="molecule type" value="Genomic_DNA"/>
</dbReference>
<feature type="transmembrane region" description="Helical" evidence="1">
    <location>
        <begin position="119"/>
        <end position="138"/>
    </location>
</feature>
<feature type="transmembrane region" description="Helical" evidence="1">
    <location>
        <begin position="37"/>
        <end position="55"/>
    </location>
</feature>
<gene>
    <name evidence="3" type="ordered locus">Tneu_0316</name>
</gene>
<dbReference type="Pfam" id="PF00892">
    <property type="entry name" value="EamA"/>
    <property type="match status" value="2"/>
</dbReference>
<dbReference type="HOGENOM" id="CLU_033863_4_2_2"/>
<dbReference type="PANTHER" id="PTHR22911">
    <property type="entry name" value="ACYL-MALONYL CONDENSING ENZYME-RELATED"/>
    <property type="match status" value="1"/>
</dbReference>
<feature type="transmembrane region" description="Helical" evidence="1">
    <location>
        <begin position="174"/>
        <end position="195"/>
    </location>
</feature>
<dbReference type="GO" id="GO:0016020">
    <property type="term" value="C:membrane"/>
    <property type="evidence" value="ECO:0007669"/>
    <property type="project" value="InterPro"/>
</dbReference>
<evidence type="ECO:0000313" key="4">
    <source>
        <dbReference type="Proteomes" id="UP000001694"/>
    </source>
</evidence>
<dbReference type="InterPro" id="IPR000620">
    <property type="entry name" value="EamA_dom"/>
</dbReference>
<dbReference type="Gene3D" id="1.10.3730.20">
    <property type="match status" value="1"/>
</dbReference>
<evidence type="ECO:0000259" key="2">
    <source>
        <dbReference type="Pfam" id="PF00892"/>
    </source>
</evidence>
<sequence>MGNIDLKGVGYGLFSVAAWSTNYLVGRALGTAGVDPLGLTLVRFAIATPVLFLMAGLPRYKGQLKDLAVSGLLGVALFNALLYSSLHFIDAATASLFVVFSSPITYMVGVALRAERASPVRSLGVALSVLGAYLILAPRGSGEALGALMALGSAISWSLYTLRVGRLYRRYSPVEAMAWSSLLGTAAMALALPISNLAIPLQFAPLVVYIALVPGALAYASWNSAVKSMGPSAAYMLPLLPAITSALSWIVLKEPLTSLQMAGMALAVAGVYLANAVRNKR</sequence>
<feature type="transmembrane region" description="Helical" evidence="1">
    <location>
        <begin position="201"/>
        <end position="222"/>
    </location>
</feature>
<feature type="domain" description="EamA" evidence="2">
    <location>
        <begin position="145"/>
        <end position="275"/>
    </location>
</feature>
<feature type="transmembrane region" description="Helical" evidence="1">
    <location>
        <begin position="67"/>
        <end position="86"/>
    </location>
</feature>
<keyword evidence="1" id="KW-0472">Membrane</keyword>